<dbReference type="Pfam" id="PF00132">
    <property type="entry name" value="Hexapep"/>
    <property type="match status" value="1"/>
</dbReference>
<keyword evidence="2 5" id="KW-0808">Transferase</keyword>
<evidence type="ECO:0000256" key="4">
    <source>
        <dbReference type="ARBA" id="ARBA00023315"/>
    </source>
</evidence>
<name>A0A848N3L8_9FLAO</name>
<evidence type="ECO:0000256" key="1">
    <source>
        <dbReference type="ARBA" id="ARBA00007274"/>
    </source>
</evidence>
<evidence type="ECO:0000313" key="5">
    <source>
        <dbReference type="EMBL" id="NMR35767.1"/>
    </source>
</evidence>
<dbReference type="SUPFAM" id="SSF51161">
    <property type="entry name" value="Trimeric LpxA-like enzymes"/>
    <property type="match status" value="1"/>
</dbReference>
<keyword evidence="3" id="KW-0677">Repeat</keyword>
<dbReference type="GO" id="GO:0016746">
    <property type="term" value="F:acyltransferase activity"/>
    <property type="evidence" value="ECO:0007669"/>
    <property type="project" value="UniProtKB-KW"/>
</dbReference>
<dbReference type="InterPro" id="IPR011004">
    <property type="entry name" value="Trimer_LpxA-like_sf"/>
</dbReference>
<dbReference type="Proteomes" id="UP000548067">
    <property type="component" value="Unassembled WGS sequence"/>
</dbReference>
<accession>A0A848N3L8</accession>
<dbReference type="Gene3D" id="2.160.10.10">
    <property type="entry name" value="Hexapeptide repeat proteins"/>
    <property type="match status" value="1"/>
</dbReference>
<sequence length="226" mass="25499">MFDRSFLQNPILEYLRWLKTKTSYQSKYEHLRIGYMSKLVNVSFGRYNMLAKNVTIINSSIGDFSYVSDGSVISETNIGKFCSIGPNVRTGPGKHPTHTFVTTHPCVYSNPSNLLKNFSTKNHYEYKKEILIGNDVWIGANAIILDGISIGDGAIIGANSVITGDVEPYSIVVGTPGKVVKYRFTDEEINFLLDFKWWNKNDEWIQSNVETLLDIKKIVLLNSTSL</sequence>
<evidence type="ECO:0000313" key="6">
    <source>
        <dbReference type="Proteomes" id="UP000548067"/>
    </source>
</evidence>
<dbReference type="RefSeq" id="WP_169322261.1">
    <property type="nucleotide sequence ID" value="NZ_JABCJF010000010.1"/>
</dbReference>
<proteinExistence type="inferred from homology"/>
<evidence type="ECO:0000256" key="2">
    <source>
        <dbReference type="ARBA" id="ARBA00022679"/>
    </source>
</evidence>
<keyword evidence="4" id="KW-0012">Acyltransferase</keyword>
<dbReference type="InterPro" id="IPR018357">
    <property type="entry name" value="Hexapep_transf_CS"/>
</dbReference>
<comment type="similarity">
    <text evidence="1">Belongs to the transferase hexapeptide repeat family.</text>
</comment>
<dbReference type="InterPro" id="IPR050179">
    <property type="entry name" value="Trans_hexapeptide_repeat"/>
</dbReference>
<dbReference type="AlphaFoldDB" id="A0A848N3L8"/>
<organism evidence="5 6">
    <name type="scientific">Chryseobacterium aquaticum</name>
    <dbReference type="NCBI Taxonomy" id="452084"/>
    <lineage>
        <taxon>Bacteria</taxon>
        <taxon>Pseudomonadati</taxon>
        <taxon>Bacteroidota</taxon>
        <taxon>Flavobacteriia</taxon>
        <taxon>Flavobacteriales</taxon>
        <taxon>Weeksellaceae</taxon>
        <taxon>Chryseobacterium group</taxon>
        <taxon>Chryseobacterium</taxon>
    </lineage>
</organism>
<dbReference type="CDD" id="cd03349">
    <property type="entry name" value="LbH_XAT"/>
    <property type="match status" value="1"/>
</dbReference>
<dbReference type="PANTHER" id="PTHR43300:SF11">
    <property type="entry name" value="ACETYLTRANSFERASE RV3034C-RELATED"/>
    <property type="match status" value="1"/>
</dbReference>
<dbReference type="EMBL" id="JABCJF010000010">
    <property type="protein sequence ID" value="NMR35767.1"/>
    <property type="molecule type" value="Genomic_DNA"/>
</dbReference>
<reference evidence="5 6" key="1">
    <citation type="submission" date="2020-04" db="EMBL/GenBank/DDBJ databases">
        <title>Genome analysis and antimicrobial resistance characteristics of Chryseobacterium aquaticum isolated from farmed salmonids.</title>
        <authorList>
            <person name="Saticioglu I.B."/>
            <person name="Duman M."/>
            <person name="Altun S."/>
        </authorList>
    </citation>
    <scope>NUCLEOTIDE SEQUENCE [LARGE SCALE GENOMIC DNA]</scope>
    <source>
        <strain evidence="5 6">C-174</strain>
    </source>
</reference>
<gene>
    <name evidence="5" type="ORF">HIO71_16430</name>
</gene>
<dbReference type="PROSITE" id="PS00101">
    <property type="entry name" value="HEXAPEP_TRANSFERASES"/>
    <property type="match status" value="1"/>
</dbReference>
<dbReference type="InterPro" id="IPR001451">
    <property type="entry name" value="Hexapep"/>
</dbReference>
<evidence type="ECO:0000256" key="3">
    <source>
        <dbReference type="ARBA" id="ARBA00022737"/>
    </source>
</evidence>
<comment type="caution">
    <text evidence="5">The sequence shown here is derived from an EMBL/GenBank/DDBJ whole genome shotgun (WGS) entry which is preliminary data.</text>
</comment>
<dbReference type="PANTHER" id="PTHR43300">
    <property type="entry name" value="ACETYLTRANSFERASE"/>
    <property type="match status" value="1"/>
</dbReference>
<protein>
    <submittedName>
        <fullName evidence="5">CatB-related O-acetyltransferase</fullName>
    </submittedName>
</protein>